<feature type="compositionally biased region" description="Basic and acidic residues" evidence="1">
    <location>
        <begin position="529"/>
        <end position="544"/>
    </location>
</feature>
<feature type="region of interest" description="Disordered" evidence="1">
    <location>
        <begin position="1"/>
        <end position="30"/>
    </location>
</feature>
<organism evidence="2 3">
    <name type="scientific">Sistotremastrum suecicum HHB10207 ss-3</name>
    <dbReference type="NCBI Taxonomy" id="1314776"/>
    <lineage>
        <taxon>Eukaryota</taxon>
        <taxon>Fungi</taxon>
        <taxon>Dikarya</taxon>
        <taxon>Basidiomycota</taxon>
        <taxon>Agaricomycotina</taxon>
        <taxon>Agaricomycetes</taxon>
        <taxon>Sistotremastrales</taxon>
        <taxon>Sistotremastraceae</taxon>
        <taxon>Sistotremastrum</taxon>
    </lineage>
</organism>
<evidence type="ECO:0000313" key="3">
    <source>
        <dbReference type="Proteomes" id="UP000076798"/>
    </source>
</evidence>
<sequence length="719" mass="80525">MSADGASVDNPDNASSINISSSEEIADPGNISDALDTSLIDEVSFTFSDLSVRSDGQVQQESCERVFMQIAPHLIGMHREAALAKCKTGGVDRHDNWASLETISEQLVRGPDESFQDWCQRMSPMLSEAIVLDHGAKLQFERERQEGSEGTRLIEKEIKLSLIKGHTDAWHALLTSWPTVVETITNPHHWTYHNEGWNHVLKQGFRKLRQHHPIRSVSHNMVTALREGDSFESSVGSDAAEYLSSSGGSEEPSATGTCFDWIHYLEPNLLTLALNIFDTNLDDLHKFLAIIKSESIPELRLSLQPNYHDMASSLQTPVLDTLPKVVFLALRGFDLNARPLRLHTSSYHTLQTLYFQTPRNEPIQFSELLAVLRVCRSLVIFECASGEETSPTSTDPISDTTNSSKVPSATKIIQNNLIRFCMSVLTPTRADRLFELVEFPALKETEFILCSPSENNCRAPLRLPKALKRWTEEADEVTVKLGHPNSEDKGADLNEDRARMTVVYSSGGTDCRSQHVLHGLWTHGAATQKSDKSKSNKNKTDKNKTDTIYKPARWSPELIEDFSSFFPNATDVTIDGILPSSSEFFALFNHLPGVACLSCYGANISDILLPLTTNDDLCPALERLTLWRRVRNYVKTEDDEHEKRHLSNTAAQFFQGRTLDNDALLKLVALSYQLEEPFVQTKNNVPLNEEDPISLIPTPSSLGLHCIRIHIQNFVFDTV</sequence>
<protein>
    <submittedName>
        <fullName evidence="2">Uncharacterized protein</fullName>
    </submittedName>
</protein>
<name>A0A166E9P7_9AGAM</name>
<reference evidence="2 3" key="1">
    <citation type="journal article" date="2016" name="Mol. Biol. Evol.">
        <title>Comparative Genomics of Early-Diverging Mushroom-Forming Fungi Provides Insights into the Origins of Lignocellulose Decay Capabilities.</title>
        <authorList>
            <person name="Nagy L.G."/>
            <person name="Riley R."/>
            <person name="Tritt A."/>
            <person name="Adam C."/>
            <person name="Daum C."/>
            <person name="Floudas D."/>
            <person name="Sun H."/>
            <person name="Yadav J.S."/>
            <person name="Pangilinan J."/>
            <person name="Larsson K.H."/>
            <person name="Matsuura K."/>
            <person name="Barry K."/>
            <person name="Labutti K."/>
            <person name="Kuo R."/>
            <person name="Ohm R.A."/>
            <person name="Bhattacharya S.S."/>
            <person name="Shirouzu T."/>
            <person name="Yoshinaga Y."/>
            <person name="Martin F.M."/>
            <person name="Grigoriev I.V."/>
            <person name="Hibbett D.S."/>
        </authorList>
    </citation>
    <scope>NUCLEOTIDE SEQUENCE [LARGE SCALE GENOMIC DNA]</scope>
    <source>
        <strain evidence="2 3">HHB10207 ss-3</strain>
    </source>
</reference>
<accession>A0A166E9P7</accession>
<gene>
    <name evidence="2" type="ORF">SISSUDRAFT_1061176</name>
</gene>
<proteinExistence type="predicted"/>
<evidence type="ECO:0000256" key="1">
    <source>
        <dbReference type="SAM" id="MobiDB-lite"/>
    </source>
</evidence>
<dbReference type="AlphaFoldDB" id="A0A166E9P7"/>
<dbReference type="EMBL" id="KV428047">
    <property type="protein sequence ID" value="KZT39350.1"/>
    <property type="molecule type" value="Genomic_DNA"/>
</dbReference>
<evidence type="ECO:0000313" key="2">
    <source>
        <dbReference type="EMBL" id="KZT39350.1"/>
    </source>
</evidence>
<feature type="compositionally biased region" description="Low complexity" evidence="1">
    <location>
        <begin position="13"/>
        <end position="23"/>
    </location>
</feature>
<feature type="region of interest" description="Disordered" evidence="1">
    <location>
        <begin position="525"/>
        <end position="544"/>
    </location>
</feature>
<keyword evidence="3" id="KW-1185">Reference proteome</keyword>
<dbReference type="Proteomes" id="UP000076798">
    <property type="component" value="Unassembled WGS sequence"/>
</dbReference>